<evidence type="ECO:0000256" key="2">
    <source>
        <dbReference type="ARBA" id="ARBA00022679"/>
    </source>
</evidence>
<dbReference type="EMBL" id="JAUSUU010000011">
    <property type="protein sequence ID" value="MDQ0336790.1"/>
    <property type="molecule type" value="Genomic_DNA"/>
</dbReference>
<comment type="similarity">
    <text evidence="1">Belongs to the FGGY kinase family.</text>
</comment>
<dbReference type="GO" id="GO:0005975">
    <property type="term" value="P:carbohydrate metabolic process"/>
    <property type="evidence" value="ECO:0007669"/>
    <property type="project" value="InterPro"/>
</dbReference>
<proteinExistence type="inferred from homology"/>
<dbReference type="RefSeq" id="WP_057781427.1">
    <property type="nucleotide sequence ID" value="NZ_JAGGJQ010000010.1"/>
</dbReference>
<evidence type="ECO:0000313" key="8">
    <source>
        <dbReference type="Proteomes" id="UP001231587"/>
    </source>
</evidence>
<feature type="domain" description="Carbohydrate kinase FGGY N-terminal" evidence="4">
    <location>
        <begin position="5"/>
        <end position="195"/>
    </location>
</feature>
<comment type="caution">
    <text evidence="5">The sequence shown here is derived from an EMBL/GenBank/DDBJ whole genome shotgun (WGS) entry which is preliminary data.</text>
</comment>
<keyword evidence="2" id="KW-0808">Transferase</keyword>
<protein>
    <submittedName>
        <fullName evidence="5">Sugar (Pentulose or hexulose) kinase</fullName>
    </submittedName>
</protein>
<dbReference type="Pfam" id="PF00370">
    <property type="entry name" value="FGGY_N"/>
    <property type="match status" value="1"/>
</dbReference>
<evidence type="ECO:0000256" key="1">
    <source>
        <dbReference type="ARBA" id="ARBA00009156"/>
    </source>
</evidence>
<evidence type="ECO:0000259" key="4">
    <source>
        <dbReference type="Pfam" id="PF00370"/>
    </source>
</evidence>
<evidence type="ECO:0000313" key="6">
    <source>
        <dbReference type="EMBL" id="MDQ0336790.1"/>
    </source>
</evidence>
<dbReference type="GO" id="GO:0016301">
    <property type="term" value="F:kinase activity"/>
    <property type="evidence" value="ECO:0007669"/>
    <property type="project" value="UniProtKB-KW"/>
</dbReference>
<evidence type="ECO:0000313" key="5">
    <source>
        <dbReference type="EMBL" id="MBP1841288.1"/>
    </source>
</evidence>
<dbReference type="SUPFAM" id="SSF53067">
    <property type="entry name" value="Actin-like ATPase domain"/>
    <property type="match status" value="1"/>
</dbReference>
<sequence length="437" mass="50095">MKDVIAVIDIGKTNKKLFLFDVNFEVVYEDSIRFEEITDDDGFCCDNIEAIEDWIKKRIKEIQDQGLYKIKAINFSTHGASLVYLNKAGERITPLYNYLKPLNLDDYQSFYESQGGVEEFSRKTASPAYGMLNTGIQMLALKKHKPEVWKNVHDILHYPQYLSYLFTHKITADYTSIGAHTATWDYDNMQYHNWLEEAQISLPEPSRGDKAVITEINGEHIAVGSGLHDSSSSIIPLLKQKNTRDFVLLSTGTWIITMNPFSKETLTQHQLKNNCLCFMTPEKQQVKSSMQFLGRIHEVYLKAFSTHFNVDIDTHLNLELTPDLGRKILEQDARVFLSEGIDTDFEAHPELLKNFSSYEEAYFQLIYEISKKVIQGMDLISDENAVLKDVYISGGFNRNKIFILFLELLKPSITIKISDCKNESALGAALLMKSYLK</sequence>
<dbReference type="Proteomes" id="UP001231587">
    <property type="component" value="Unassembled WGS sequence"/>
</dbReference>
<reference evidence="5" key="1">
    <citation type="submission" date="2021-03" db="EMBL/GenBank/DDBJ databases">
        <title>Genomic Encyclopedia of Type Strains, Phase IV (KMG-IV): sequencing the most valuable type-strain genomes for metagenomic binning, comparative biology and taxonomic classification.</title>
        <authorList>
            <person name="Goeker M."/>
        </authorList>
    </citation>
    <scope>NUCLEOTIDE SEQUENCE</scope>
    <source>
        <strain evidence="5">DSM 15523</strain>
        <strain evidence="6 8">DSM 16476</strain>
    </source>
</reference>
<dbReference type="Gene3D" id="3.30.420.40">
    <property type="match status" value="2"/>
</dbReference>
<evidence type="ECO:0000256" key="3">
    <source>
        <dbReference type="ARBA" id="ARBA00022777"/>
    </source>
</evidence>
<dbReference type="AlphaFoldDB" id="A0A9X0YNR0"/>
<accession>A0A9X0YNR0</accession>
<name>A0A9X0YNR0_9FLAO</name>
<evidence type="ECO:0000313" key="7">
    <source>
        <dbReference type="Proteomes" id="UP001138672"/>
    </source>
</evidence>
<dbReference type="OrthoDB" id="9786272at2"/>
<dbReference type="InterPro" id="IPR043129">
    <property type="entry name" value="ATPase_NBD"/>
</dbReference>
<keyword evidence="3 5" id="KW-0418">Kinase</keyword>
<dbReference type="EMBL" id="JAGGJQ010000010">
    <property type="protein sequence ID" value="MBP1841288.1"/>
    <property type="molecule type" value="Genomic_DNA"/>
</dbReference>
<dbReference type="InterPro" id="IPR050406">
    <property type="entry name" value="FGGY_Carb_Kinase"/>
</dbReference>
<organism evidence="5 7">
    <name type="scientific">Formosa algae</name>
    <dbReference type="NCBI Taxonomy" id="225843"/>
    <lineage>
        <taxon>Bacteria</taxon>
        <taxon>Pseudomonadati</taxon>
        <taxon>Bacteroidota</taxon>
        <taxon>Flavobacteriia</taxon>
        <taxon>Flavobacteriales</taxon>
        <taxon>Flavobacteriaceae</taxon>
        <taxon>Formosa</taxon>
    </lineage>
</organism>
<dbReference type="Proteomes" id="UP001138672">
    <property type="component" value="Unassembled WGS sequence"/>
</dbReference>
<dbReference type="PANTHER" id="PTHR43095">
    <property type="entry name" value="SUGAR KINASE"/>
    <property type="match status" value="1"/>
</dbReference>
<dbReference type="InterPro" id="IPR018484">
    <property type="entry name" value="FGGY_N"/>
</dbReference>
<gene>
    <name evidence="5" type="ORF">J2Z56_003220</name>
    <name evidence="6" type="ORF">J2Z57_003247</name>
</gene>
<keyword evidence="8" id="KW-1185">Reference proteome</keyword>